<dbReference type="InterPro" id="IPR004089">
    <property type="entry name" value="MCPsignal_dom"/>
</dbReference>
<protein>
    <submittedName>
        <fullName evidence="8">HAMP domain-containing protein</fullName>
    </submittedName>
</protein>
<keyword evidence="9" id="KW-1185">Reference proteome</keyword>
<reference evidence="8 9" key="1">
    <citation type="submission" date="2016-10" db="EMBL/GenBank/DDBJ databases">
        <authorList>
            <person name="de Groot N.N."/>
        </authorList>
    </citation>
    <scope>NUCLEOTIDE SEQUENCE [LARGE SCALE GENOMIC DNA]</scope>
    <source>
        <strain evidence="8 9">CGMCC 1.8925</strain>
    </source>
</reference>
<dbReference type="CDD" id="cd11386">
    <property type="entry name" value="MCP_signal"/>
    <property type="match status" value="1"/>
</dbReference>
<organism evidence="8 9">
    <name type="scientific">Paracoccus tibetensis</name>
    <dbReference type="NCBI Taxonomy" id="336292"/>
    <lineage>
        <taxon>Bacteria</taxon>
        <taxon>Pseudomonadati</taxon>
        <taxon>Pseudomonadota</taxon>
        <taxon>Alphaproteobacteria</taxon>
        <taxon>Rhodobacterales</taxon>
        <taxon>Paracoccaceae</taxon>
        <taxon>Paracoccus</taxon>
    </lineage>
</organism>
<dbReference type="InterPro" id="IPR003660">
    <property type="entry name" value="HAMP_dom"/>
</dbReference>
<dbReference type="SUPFAM" id="SSF158472">
    <property type="entry name" value="HAMP domain-like"/>
    <property type="match status" value="1"/>
</dbReference>
<evidence type="ECO:0000256" key="4">
    <source>
        <dbReference type="PROSITE-ProRule" id="PRU00284"/>
    </source>
</evidence>
<proteinExistence type="inferred from homology"/>
<dbReference type="GO" id="GO:0016020">
    <property type="term" value="C:membrane"/>
    <property type="evidence" value="ECO:0007669"/>
    <property type="project" value="UniProtKB-SubCell"/>
</dbReference>
<feature type="domain" description="HAMP" evidence="7">
    <location>
        <begin position="388"/>
        <end position="442"/>
    </location>
</feature>
<evidence type="ECO:0000256" key="3">
    <source>
        <dbReference type="ARBA" id="ARBA00029447"/>
    </source>
</evidence>
<evidence type="ECO:0000313" key="9">
    <source>
        <dbReference type="Proteomes" id="UP000199502"/>
    </source>
</evidence>
<dbReference type="SMART" id="SM00304">
    <property type="entry name" value="HAMP"/>
    <property type="match status" value="3"/>
</dbReference>
<evidence type="ECO:0000259" key="7">
    <source>
        <dbReference type="PROSITE" id="PS50885"/>
    </source>
</evidence>
<dbReference type="EMBL" id="FMVT01000008">
    <property type="protein sequence ID" value="SCY74213.1"/>
    <property type="molecule type" value="Genomic_DNA"/>
</dbReference>
<dbReference type="Pfam" id="PF00015">
    <property type="entry name" value="MCPsignal"/>
    <property type="match status" value="1"/>
</dbReference>
<comment type="subcellular location">
    <subcellularLocation>
        <location evidence="1">Membrane</location>
    </subcellularLocation>
</comment>
<comment type="similarity">
    <text evidence="3">Belongs to the methyl-accepting chemotaxis (MCP) protein family.</text>
</comment>
<keyword evidence="5" id="KW-0472">Membrane</keyword>
<feature type="domain" description="HAMP" evidence="7">
    <location>
        <begin position="312"/>
        <end position="365"/>
    </location>
</feature>
<dbReference type="Gene3D" id="6.10.340.10">
    <property type="match status" value="1"/>
</dbReference>
<dbReference type="GO" id="GO:0006935">
    <property type="term" value="P:chemotaxis"/>
    <property type="evidence" value="ECO:0007669"/>
    <property type="project" value="UniProtKB-KW"/>
</dbReference>
<dbReference type="PROSITE" id="PS50111">
    <property type="entry name" value="CHEMOTAXIS_TRANSDUC_2"/>
    <property type="match status" value="1"/>
</dbReference>
<evidence type="ECO:0000259" key="6">
    <source>
        <dbReference type="PROSITE" id="PS50111"/>
    </source>
</evidence>
<feature type="transmembrane region" description="Helical" evidence="5">
    <location>
        <begin position="12"/>
        <end position="30"/>
    </location>
</feature>
<dbReference type="PANTHER" id="PTHR43531">
    <property type="entry name" value="PROTEIN ICFG"/>
    <property type="match status" value="1"/>
</dbReference>
<dbReference type="Pfam" id="PF00672">
    <property type="entry name" value="HAMP"/>
    <property type="match status" value="1"/>
</dbReference>
<dbReference type="RefSeq" id="WP_245686664.1">
    <property type="nucleotide sequence ID" value="NZ_FMVT01000008.1"/>
</dbReference>
<accession>A0A1G5IDY6</accession>
<evidence type="ECO:0000313" key="8">
    <source>
        <dbReference type="EMBL" id="SCY74213.1"/>
    </source>
</evidence>
<keyword evidence="2" id="KW-0145">Chemotaxis</keyword>
<evidence type="ECO:0000256" key="5">
    <source>
        <dbReference type="SAM" id="Phobius"/>
    </source>
</evidence>
<evidence type="ECO:0000256" key="1">
    <source>
        <dbReference type="ARBA" id="ARBA00004370"/>
    </source>
</evidence>
<dbReference type="STRING" id="336292.SAMN05660710_02615"/>
<dbReference type="Proteomes" id="UP000199502">
    <property type="component" value="Unassembled WGS sequence"/>
</dbReference>
<dbReference type="FunFam" id="1.10.287.950:FF:000001">
    <property type="entry name" value="Methyl-accepting chemotaxis sensory transducer"/>
    <property type="match status" value="1"/>
</dbReference>
<gene>
    <name evidence="8" type="ORF">SAMN05660710_02615</name>
</gene>
<dbReference type="SUPFAM" id="SSF58104">
    <property type="entry name" value="Methyl-accepting chemotaxis protein (MCP) signaling domain"/>
    <property type="match status" value="1"/>
</dbReference>
<keyword evidence="4" id="KW-0807">Transducer</keyword>
<evidence type="ECO:0000256" key="2">
    <source>
        <dbReference type="ARBA" id="ARBA00022500"/>
    </source>
</evidence>
<keyword evidence="5" id="KW-0812">Transmembrane</keyword>
<dbReference type="SMART" id="SM00283">
    <property type="entry name" value="MA"/>
    <property type="match status" value="1"/>
</dbReference>
<sequence>MLKNVRLTRQVTAGFALILAMLLVFGMFTWTQLTRLAAVHNEAAAAERRALAVSDIRAGALNAERALLHFMEDAEPTVGQEATAIMQSVHEQVVRIDREGSIEADRLIALTQSEIQTMDSFTAGYMERAERKAQIWTKGIEQRRNLERLQTLAEARGDATQAFAALEANKTLLLMRVRIEYYLQTMDEAIFAETTQLQGQLQTLLAQLAASSAAGEERQLTQTVREGAAEIWTLAEALHGNEPQMHALLDTMRESSEAVSAFTQQLRADAVTTADRLKREASALTDSTITSILSGVGFALVLGALIAATLTRHLSLGMKRTVEQTGALARGDLSITITGEDNRNELGDLARALAIFKENAMERQRLADETRRAEEAAAARREAERVEQTRVVKDIGDGLTRLARGDLTTQIASPPSNPFPAAYDVLRQTFNEVISSLSSTMSRISDVADQVRSGSDEITSAAQDLSGRVETQAATLEQSAAALNEMSESVRATAERARLAEQASLQNREVAESSATIVRDAVKAMRDIEKASDQITRIIGVIDDIAFQTNLLALNAGVEAARAGDAGRGFAVVASEVRGLAQRASDSAREIKALISESAMQVQTGSTLVGRTGESLDVILGKAHEISQQISAIAVAANEQAIGLSEINSGVNQLDEVTQQNAAVSEQCNASAVSLQQRADDLMREIARFQMEQAARPPARRAAAATAPTPPLRVVAGGGQLFEF</sequence>
<keyword evidence="5" id="KW-1133">Transmembrane helix</keyword>
<dbReference type="InterPro" id="IPR051310">
    <property type="entry name" value="MCP_chemotaxis"/>
</dbReference>
<dbReference type="GO" id="GO:0007165">
    <property type="term" value="P:signal transduction"/>
    <property type="evidence" value="ECO:0007669"/>
    <property type="project" value="UniProtKB-KW"/>
</dbReference>
<name>A0A1G5IDY6_9RHOB</name>
<dbReference type="PROSITE" id="PS50885">
    <property type="entry name" value="HAMP"/>
    <property type="match status" value="2"/>
</dbReference>
<dbReference type="AlphaFoldDB" id="A0A1G5IDY6"/>
<dbReference type="Gene3D" id="1.10.287.950">
    <property type="entry name" value="Methyl-accepting chemotaxis protein"/>
    <property type="match status" value="1"/>
</dbReference>
<dbReference type="PANTHER" id="PTHR43531:SF11">
    <property type="entry name" value="METHYL-ACCEPTING CHEMOTAXIS PROTEIN 3"/>
    <property type="match status" value="1"/>
</dbReference>
<feature type="domain" description="Methyl-accepting transducer" evidence="6">
    <location>
        <begin position="447"/>
        <end position="676"/>
    </location>
</feature>